<dbReference type="EMBL" id="CP036525">
    <property type="protein sequence ID" value="QDT07788.1"/>
    <property type="molecule type" value="Genomic_DNA"/>
</dbReference>
<dbReference type="InterPro" id="IPR029044">
    <property type="entry name" value="Nucleotide-diphossugar_trans"/>
</dbReference>
<sequence>MSSFRCQCGFAFKCRVWPNHCRCGIKHDGPLDAKKIVAAANTPKPKRNTVAPWVADRVSLCGACEHQIDGERCGVIAAKGKPGYLMHSRGIPNLLTHCPLNKWGIAKPFDRIGEVLLVTFHFNPLRYKRMRQTYFEWAPTLGPLRDHLQCYELVFDDDEPEIPGSIVIRGTREANWIWQKEAIVNRALRDADASKRYVAWLDHDMVIDKPDWMERSVTMIDDGCPAVQMVGQLQYLDQQKQPSAPRTSGMKNFTTNGSTNGNPGGAWIADRSFLESIGGLFDGNIVGGGDQCFFDGFIGKTGWHVTQYSDTLAACVENYVKRVTEACGERSGGYLDADVYHLWHGDRKDRQYGERNRILSENDFDPSADVRINDAGILEWSSDKPGLHEAVRRYFEGRREDG</sequence>
<accession>A0A517NKW5</accession>
<keyword evidence="2" id="KW-1185">Reference proteome</keyword>
<dbReference type="SUPFAM" id="SSF53448">
    <property type="entry name" value="Nucleotide-diphospho-sugar transferases"/>
    <property type="match status" value="1"/>
</dbReference>
<reference evidence="1 2" key="1">
    <citation type="submission" date="2019-02" db="EMBL/GenBank/DDBJ databases">
        <title>Deep-cultivation of Planctomycetes and their phenomic and genomic characterization uncovers novel biology.</title>
        <authorList>
            <person name="Wiegand S."/>
            <person name="Jogler M."/>
            <person name="Boedeker C."/>
            <person name="Pinto D."/>
            <person name="Vollmers J."/>
            <person name="Rivas-Marin E."/>
            <person name="Kohn T."/>
            <person name="Peeters S.H."/>
            <person name="Heuer A."/>
            <person name="Rast P."/>
            <person name="Oberbeckmann S."/>
            <person name="Bunk B."/>
            <person name="Jeske O."/>
            <person name="Meyerdierks A."/>
            <person name="Storesund J.E."/>
            <person name="Kallscheuer N."/>
            <person name="Luecker S."/>
            <person name="Lage O.M."/>
            <person name="Pohl T."/>
            <person name="Merkel B.J."/>
            <person name="Hornburger P."/>
            <person name="Mueller R.-W."/>
            <person name="Bruemmer F."/>
            <person name="Labrenz M."/>
            <person name="Spormann A.M."/>
            <person name="Op den Camp H."/>
            <person name="Overmann J."/>
            <person name="Amann R."/>
            <person name="Jetten M.S.M."/>
            <person name="Mascher T."/>
            <person name="Medema M.H."/>
            <person name="Devos D.P."/>
            <person name="Kaster A.-K."/>
            <person name="Ovreas L."/>
            <person name="Rohde M."/>
            <person name="Galperin M.Y."/>
            <person name="Jogler C."/>
        </authorList>
    </citation>
    <scope>NUCLEOTIDE SEQUENCE [LARGE SCALE GENOMIC DNA]</scope>
    <source>
        <strain evidence="1 2">K22_7</strain>
    </source>
</reference>
<protein>
    <submittedName>
        <fullName evidence="1">Uncharacterized protein</fullName>
    </submittedName>
</protein>
<evidence type="ECO:0000313" key="1">
    <source>
        <dbReference type="EMBL" id="QDT07788.1"/>
    </source>
</evidence>
<dbReference type="AlphaFoldDB" id="A0A517NKW5"/>
<dbReference type="Proteomes" id="UP000318538">
    <property type="component" value="Chromosome"/>
</dbReference>
<proteinExistence type="predicted"/>
<dbReference type="Gene3D" id="3.90.550.10">
    <property type="entry name" value="Spore Coat Polysaccharide Biosynthesis Protein SpsA, Chain A"/>
    <property type="match status" value="1"/>
</dbReference>
<evidence type="ECO:0000313" key="2">
    <source>
        <dbReference type="Proteomes" id="UP000318538"/>
    </source>
</evidence>
<name>A0A517NKW5_9BACT</name>
<dbReference type="KEGG" id="rlc:K227x_62160"/>
<gene>
    <name evidence="1" type="ORF">K227x_62160</name>
</gene>
<organism evidence="1 2">
    <name type="scientific">Rubripirellula lacrimiformis</name>
    <dbReference type="NCBI Taxonomy" id="1930273"/>
    <lineage>
        <taxon>Bacteria</taxon>
        <taxon>Pseudomonadati</taxon>
        <taxon>Planctomycetota</taxon>
        <taxon>Planctomycetia</taxon>
        <taxon>Pirellulales</taxon>
        <taxon>Pirellulaceae</taxon>
        <taxon>Rubripirellula</taxon>
    </lineage>
</organism>